<feature type="region of interest" description="Disordered" evidence="1">
    <location>
        <begin position="186"/>
        <end position="209"/>
    </location>
</feature>
<organism evidence="2 3">
    <name type="scientific">Eleusine coracana subsp. coracana</name>
    <dbReference type="NCBI Taxonomy" id="191504"/>
    <lineage>
        <taxon>Eukaryota</taxon>
        <taxon>Viridiplantae</taxon>
        <taxon>Streptophyta</taxon>
        <taxon>Embryophyta</taxon>
        <taxon>Tracheophyta</taxon>
        <taxon>Spermatophyta</taxon>
        <taxon>Magnoliopsida</taxon>
        <taxon>Liliopsida</taxon>
        <taxon>Poales</taxon>
        <taxon>Poaceae</taxon>
        <taxon>PACMAD clade</taxon>
        <taxon>Chloridoideae</taxon>
        <taxon>Cynodonteae</taxon>
        <taxon>Eleusininae</taxon>
        <taxon>Eleusine</taxon>
    </lineage>
</organism>
<proteinExistence type="predicted"/>
<reference evidence="2" key="2">
    <citation type="submission" date="2021-12" db="EMBL/GenBank/DDBJ databases">
        <title>Resequencing data analysis of finger millet.</title>
        <authorList>
            <person name="Hatakeyama M."/>
            <person name="Aluri S."/>
            <person name="Balachadran M.T."/>
            <person name="Sivarajan S.R."/>
            <person name="Poveda L."/>
            <person name="Shimizu-Inatsugi R."/>
            <person name="Schlapbach R."/>
            <person name="Sreeman S.M."/>
            <person name="Shimizu K.K."/>
        </authorList>
    </citation>
    <scope>NUCLEOTIDE SEQUENCE</scope>
</reference>
<protein>
    <submittedName>
        <fullName evidence="2">Uncharacterized protein</fullName>
    </submittedName>
</protein>
<sequence>MAPPPPPRPRPLLAPRRDIPSHLKPILLSLIDDHLLPTDSTHHLPLLLASLQSFPADHPLRDHLLVTVVSAFASALAPPISSSSSSPLAALVDALLDTANRPNHAPDPRPRLRRPARARRRAPRPPRPCPRPPLRARRRRALPSSAVLSPPARLRRPSLRSPRKAGIHRLHPGGLRPAHALLRARAPPVTTASPLKPLLRPPRRATSGT</sequence>
<evidence type="ECO:0000313" key="3">
    <source>
        <dbReference type="Proteomes" id="UP001054889"/>
    </source>
</evidence>
<evidence type="ECO:0000313" key="2">
    <source>
        <dbReference type="EMBL" id="GJM87510.1"/>
    </source>
</evidence>
<feature type="compositionally biased region" description="Basic residues" evidence="1">
    <location>
        <begin position="111"/>
        <end position="124"/>
    </location>
</feature>
<gene>
    <name evidence="2" type="primary">ga03472</name>
    <name evidence="2" type="ORF">PR202_ga03472</name>
</gene>
<feature type="compositionally biased region" description="Basic residues" evidence="1">
    <location>
        <begin position="153"/>
        <end position="171"/>
    </location>
</feature>
<reference evidence="2" key="1">
    <citation type="journal article" date="2018" name="DNA Res.">
        <title>Multiple hybrid de novo genome assembly of finger millet, an orphan allotetraploid crop.</title>
        <authorList>
            <person name="Hatakeyama M."/>
            <person name="Aluri S."/>
            <person name="Balachadran M.T."/>
            <person name="Sivarajan S.R."/>
            <person name="Patrignani A."/>
            <person name="Gruter S."/>
            <person name="Poveda L."/>
            <person name="Shimizu-Inatsugi R."/>
            <person name="Baeten J."/>
            <person name="Francoijs K.J."/>
            <person name="Nataraja K.N."/>
            <person name="Reddy Y.A.N."/>
            <person name="Phadnis S."/>
            <person name="Ravikumar R.L."/>
            <person name="Schlapbach R."/>
            <person name="Sreeman S.M."/>
            <person name="Shimizu K.K."/>
        </authorList>
    </citation>
    <scope>NUCLEOTIDE SEQUENCE</scope>
</reference>
<feature type="compositionally biased region" description="Low complexity" evidence="1">
    <location>
        <begin position="186"/>
        <end position="198"/>
    </location>
</feature>
<dbReference type="Proteomes" id="UP001054889">
    <property type="component" value="Unassembled WGS sequence"/>
</dbReference>
<accession>A0AAV5BMH5</accession>
<name>A0AAV5BMH5_ELECO</name>
<comment type="caution">
    <text evidence="2">The sequence shown here is derived from an EMBL/GenBank/DDBJ whole genome shotgun (WGS) entry which is preliminary data.</text>
</comment>
<keyword evidence="3" id="KW-1185">Reference proteome</keyword>
<evidence type="ECO:0000256" key="1">
    <source>
        <dbReference type="SAM" id="MobiDB-lite"/>
    </source>
</evidence>
<feature type="region of interest" description="Disordered" evidence="1">
    <location>
        <begin position="99"/>
        <end position="173"/>
    </location>
</feature>
<dbReference type="EMBL" id="BQKI01000001">
    <property type="protein sequence ID" value="GJM87510.1"/>
    <property type="molecule type" value="Genomic_DNA"/>
</dbReference>
<dbReference type="AlphaFoldDB" id="A0AAV5BMH5"/>